<comment type="caution">
    <text evidence="1">The sequence shown here is derived from an EMBL/GenBank/DDBJ whole genome shotgun (WGS) entry which is preliminary data.</text>
</comment>
<evidence type="ECO:0000313" key="1">
    <source>
        <dbReference type="EMBL" id="GFH06174.1"/>
    </source>
</evidence>
<dbReference type="AlphaFoldDB" id="A0A699YH08"/>
<protein>
    <submittedName>
        <fullName evidence="1">TMEM135_C_rich domain-containing protein</fullName>
    </submittedName>
</protein>
<accession>A0A699YH08</accession>
<keyword evidence="2" id="KW-1185">Reference proteome</keyword>
<gene>
    <name evidence="1" type="ORF">HaLaN_00759</name>
</gene>
<dbReference type="Proteomes" id="UP000485058">
    <property type="component" value="Unassembled WGS sequence"/>
</dbReference>
<evidence type="ECO:0000313" key="2">
    <source>
        <dbReference type="Proteomes" id="UP000485058"/>
    </source>
</evidence>
<sequence>MSQGGWEQVRLAIGCDEHAWREVLRVVTRAYTAAVRGGAAGLGLKGGLHLLTAALRNVRPPKKSIGKHQVTLREAVLDVATYTVFLGTMGAVYVSVEEALALLFGQDR</sequence>
<dbReference type="EMBL" id="BLLF01000025">
    <property type="protein sequence ID" value="GFH06174.1"/>
    <property type="molecule type" value="Genomic_DNA"/>
</dbReference>
<name>A0A699YH08_HAELA</name>
<organism evidence="1 2">
    <name type="scientific">Haematococcus lacustris</name>
    <name type="common">Green alga</name>
    <name type="synonym">Haematococcus pluvialis</name>
    <dbReference type="NCBI Taxonomy" id="44745"/>
    <lineage>
        <taxon>Eukaryota</taxon>
        <taxon>Viridiplantae</taxon>
        <taxon>Chlorophyta</taxon>
        <taxon>core chlorophytes</taxon>
        <taxon>Chlorophyceae</taxon>
        <taxon>CS clade</taxon>
        <taxon>Chlamydomonadales</taxon>
        <taxon>Haematococcaceae</taxon>
        <taxon>Haematococcus</taxon>
    </lineage>
</organism>
<reference evidence="1 2" key="1">
    <citation type="submission" date="2020-02" db="EMBL/GenBank/DDBJ databases">
        <title>Draft genome sequence of Haematococcus lacustris strain NIES-144.</title>
        <authorList>
            <person name="Morimoto D."/>
            <person name="Nakagawa S."/>
            <person name="Yoshida T."/>
            <person name="Sawayama S."/>
        </authorList>
    </citation>
    <scope>NUCLEOTIDE SEQUENCE [LARGE SCALE GENOMIC DNA]</scope>
    <source>
        <strain evidence="1 2">NIES-144</strain>
    </source>
</reference>
<proteinExistence type="predicted"/>